<feature type="chain" id="PRO_5020820074" evidence="3">
    <location>
        <begin position="23"/>
        <end position="397"/>
    </location>
</feature>
<keyword evidence="2" id="KW-0812">Transmembrane</keyword>
<proteinExistence type="predicted"/>
<keyword evidence="2" id="KW-0472">Membrane</keyword>
<feature type="transmembrane region" description="Helical" evidence="2">
    <location>
        <begin position="372"/>
        <end position="396"/>
    </location>
</feature>
<dbReference type="Proteomes" id="UP000295083">
    <property type="component" value="Unassembled WGS sequence"/>
</dbReference>
<evidence type="ECO:0000256" key="2">
    <source>
        <dbReference type="SAM" id="Phobius"/>
    </source>
</evidence>
<accession>A0A4R8PU97</accession>
<dbReference type="Gene3D" id="2.60.120.200">
    <property type="match status" value="1"/>
</dbReference>
<dbReference type="EMBL" id="QAPG01000281">
    <property type="protein sequence ID" value="TDZ29327.1"/>
    <property type="molecule type" value="Genomic_DNA"/>
</dbReference>
<evidence type="ECO:0000256" key="3">
    <source>
        <dbReference type="SAM" id="SignalP"/>
    </source>
</evidence>
<sequence>MSPLRSSLLSVAFALLSCSAKADDHPIVDDGLCNCFLTNTSESYFTNHMLYDFRNLGQYARVPDVVTNYNQSASAPVTSDYFNSDAWSSVWSIQNWNNSARRGKSGDDATIRMVNSPSNIYVEKNKDQNAASDTFLSFRTARLEDFQTSAEIESVSMGYHFVSVRMLARTIGDAGACTALFTYREAEKYENVQEADIEILTKDPDDKIQYTNQPSFDSSGNTIDKSTENGTMPSSVSWRQWAVHRLDWDSKQSTWLVDGQKTSSIEFQVPRDPSRVMINSWSDGGSWSGLMNVGGSAVLQVQWIEMVFNTTDSPTTISSKRSAVEQRHASGPHGQLLRRRGNDQCQVVCSIDSAPTIGSVVMLHNGSAPGLLLAQSSIAVFWLPVLLMSTVFFHLLY</sequence>
<dbReference type="SUPFAM" id="SSF49899">
    <property type="entry name" value="Concanavalin A-like lectins/glucanases"/>
    <property type="match status" value="1"/>
</dbReference>
<keyword evidence="3" id="KW-0732">Signal</keyword>
<comment type="caution">
    <text evidence="5">The sequence shown here is derived from an EMBL/GenBank/DDBJ whole genome shotgun (WGS) entry which is preliminary data.</text>
</comment>
<dbReference type="PANTHER" id="PTHR38121:SF4">
    <property type="entry name" value="GH16 DOMAIN-CONTAINING PROTEIN-RELATED"/>
    <property type="match status" value="1"/>
</dbReference>
<organism evidence="5 6">
    <name type="scientific">Colletotrichum spinosum</name>
    <dbReference type="NCBI Taxonomy" id="1347390"/>
    <lineage>
        <taxon>Eukaryota</taxon>
        <taxon>Fungi</taxon>
        <taxon>Dikarya</taxon>
        <taxon>Ascomycota</taxon>
        <taxon>Pezizomycotina</taxon>
        <taxon>Sordariomycetes</taxon>
        <taxon>Hypocreomycetidae</taxon>
        <taxon>Glomerellales</taxon>
        <taxon>Glomerellaceae</taxon>
        <taxon>Colletotrichum</taxon>
        <taxon>Colletotrichum orbiculare species complex</taxon>
    </lineage>
</organism>
<dbReference type="GO" id="GO:0005975">
    <property type="term" value="P:carbohydrate metabolic process"/>
    <property type="evidence" value="ECO:0007669"/>
    <property type="project" value="InterPro"/>
</dbReference>
<name>A0A4R8PU97_9PEZI</name>
<dbReference type="CDD" id="cd00413">
    <property type="entry name" value="Glyco_hydrolase_16"/>
    <property type="match status" value="1"/>
</dbReference>
<feature type="compositionally biased region" description="Polar residues" evidence="1">
    <location>
        <begin position="209"/>
        <end position="234"/>
    </location>
</feature>
<dbReference type="GO" id="GO:0004553">
    <property type="term" value="F:hydrolase activity, hydrolyzing O-glycosyl compounds"/>
    <property type="evidence" value="ECO:0007669"/>
    <property type="project" value="InterPro"/>
</dbReference>
<dbReference type="PANTHER" id="PTHR38121">
    <property type="entry name" value="GH16 DOMAIN-CONTAINING PROTEIN"/>
    <property type="match status" value="1"/>
</dbReference>
<keyword evidence="6" id="KW-1185">Reference proteome</keyword>
<dbReference type="AlphaFoldDB" id="A0A4R8PU97"/>
<dbReference type="InterPro" id="IPR013320">
    <property type="entry name" value="ConA-like_dom_sf"/>
</dbReference>
<gene>
    <name evidence="5" type="primary">bg1</name>
    <name evidence="5" type="ORF">C8035_v011368</name>
</gene>
<evidence type="ECO:0000256" key="1">
    <source>
        <dbReference type="SAM" id="MobiDB-lite"/>
    </source>
</evidence>
<dbReference type="PROSITE" id="PS51762">
    <property type="entry name" value="GH16_2"/>
    <property type="match status" value="1"/>
</dbReference>
<feature type="region of interest" description="Disordered" evidence="1">
    <location>
        <begin position="208"/>
        <end position="234"/>
    </location>
</feature>
<reference evidence="5 6" key="1">
    <citation type="submission" date="2018-11" db="EMBL/GenBank/DDBJ databases">
        <title>Genome sequence and assembly of Colletotrichum spinosum.</title>
        <authorList>
            <person name="Gan P."/>
            <person name="Shirasu K."/>
        </authorList>
    </citation>
    <scope>NUCLEOTIDE SEQUENCE [LARGE SCALE GENOMIC DNA]</scope>
    <source>
        <strain evidence="5 6">CBS 515.97</strain>
    </source>
</reference>
<dbReference type="InterPro" id="IPR000757">
    <property type="entry name" value="Beta-glucanase-like"/>
</dbReference>
<evidence type="ECO:0000313" key="6">
    <source>
        <dbReference type="Proteomes" id="UP000295083"/>
    </source>
</evidence>
<keyword evidence="2" id="KW-1133">Transmembrane helix</keyword>
<evidence type="ECO:0000259" key="4">
    <source>
        <dbReference type="PROSITE" id="PS51762"/>
    </source>
</evidence>
<dbReference type="Pfam" id="PF00722">
    <property type="entry name" value="Glyco_hydro_16"/>
    <property type="match status" value="1"/>
</dbReference>
<dbReference type="PROSITE" id="PS51257">
    <property type="entry name" value="PROKAR_LIPOPROTEIN"/>
    <property type="match status" value="1"/>
</dbReference>
<feature type="signal peptide" evidence="3">
    <location>
        <begin position="1"/>
        <end position="22"/>
    </location>
</feature>
<protein>
    <submittedName>
        <fullName evidence="5">Beta-glucanase</fullName>
    </submittedName>
</protein>
<feature type="domain" description="GH16" evidence="4">
    <location>
        <begin position="70"/>
        <end position="312"/>
    </location>
</feature>
<evidence type="ECO:0000313" key="5">
    <source>
        <dbReference type="EMBL" id="TDZ29327.1"/>
    </source>
</evidence>